<proteinExistence type="predicted"/>
<keyword evidence="2" id="KW-1185">Reference proteome</keyword>
<gene>
    <name evidence="1" type="ORF">L21TH_2332</name>
</gene>
<evidence type="ECO:0000313" key="1">
    <source>
        <dbReference type="EMBL" id="EOC99689.1"/>
    </source>
</evidence>
<comment type="caution">
    <text evidence="1">The sequence shown here is derived from an EMBL/GenBank/DDBJ whole genome shotgun (WGS) entry which is preliminary data.</text>
</comment>
<organism evidence="1 2">
    <name type="scientific">Caldisalinibacter kiritimatiensis</name>
    <dbReference type="NCBI Taxonomy" id="1304284"/>
    <lineage>
        <taxon>Bacteria</taxon>
        <taxon>Bacillati</taxon>
        <taxon>Bacillota</taxon>
        <taxon>Tissierellia</taxon>
        <taxon>Tissierellales</taxon>
        <taxon>Thermohalobacteraceae</taxon>
        <taxon>Caldisalinibacter</taxon>
    </lineage>
</organism>
<dbReference type="STRING" id="1304284.L21TH_2332"/>
<sequence>MKDIREKYRNYKEVLKNTSNYSKGSKVKFTFESLQRGEIKWLQIFTW</sequence>
<protein>
    <submittedName>
        <fullName evidence="1">Uncharacterized protein</fullName>
    </submittedName>
</protein>
<dbReference type="EMBL" id="ARZA01000256">
    <property type="protein sequence ID" value="EOC99689.1"/>
    <property type="molecule type" value="Genomic_DNA"/>
</dbReference>
<dbReference type="AlphaFoldDB" id="R1CBJ5"/>
<accession>R1CBJ5</accession>
<name>R1CBJ5_9FIRM</name>
<dbReference type="Proteomes" id="UP000013378">
    <property type="component" value="Unassembled WGS sequence"/>
</dbReference>
<reference evidence="1 2" key="1">
    <citation type="journal article" date="2015" name="Geomicrobiol. J.">
        <title>Caldisalinibacter kiritimatiensis gen. nov., sp. nov., a moderately thermohalophilic thiosulfate-reducing bacterium from a hypersaline microbial mat.</title>
        <authorList>
            <person name="Ben Hania W."/>
            <person name="Joseph M."/>
            <person name="Fiebig A."/>
            <person name="Bunk B."/>
            <person name="Klenk H.-P."/>
            <person name="Fardeau M.-L."/>
            <person name="Spring S."/>
        </authorList>
    </citation>
    <scope>NUCLEOTIDE SEQUENCE [LARGE SCALE GENOMIC DNA]</scope>
    <source>
        <strain evidence="1 2">L21-TH-D2</strain>
    </source>
</reference>
<evidence type="ECO:0000313" key="2">
    <source>
        <dbReference type="Proteomes" id="UP000013378"/>
    </source>
</evidence>